<dbReference type="EMBL" id="JBHSWW010000051">
    <property type="protein sequence ID" value="MFC6752944.1"/>
    <property type="molecule type" value="Genomic_DNA"/>
</dbReference>
<keyword evidence="2" id="KW-1185">Reference proteome</keyword>
<evidence type="ECO:0000313" key="2">
    <source>
        <dbReference type="Proteomes" id="UP001596442"/>
    </source>
</evidence>
<name>A0ABD5S8V4_9EURY</name>
<dbReference type="RefSeq" id="WP_379780106.1">
    <property type="nucleotide sequence ID" value="NZ_JBHSWW010000051.1"/>
</dbReference>
<sequence>MPERLDGRLAEFKRQLDRLPEAETPPPTTLQVLGRGQLEQDWQRLLFHFLSPERPHGLDHAFLEHLLTTLADHDEVEYTFSPFDLTDIRVETEIQTSNERRPDAVMWVQDEWFICWELKVTAAEGSGQTTDYVQAEDFNGIDLTKDGVPTENHHYIYLAPSEASPPTADEFVPVSWEWMSSGLQSFLTAGHGKYPAETTAQLNSFIRTIRSELQMTEYQENQQQKAELYFDYYHEIREAESAFDSQWDEYADTWGTRLAESLDIAEVIELPTQPANQVAVEITKPNGESERWMFRQGGSDWAGLVKEGWWLDKADLAPIYAKPDDKSGARISLFHRLEQNRSKAVEDQTLELQLWHGTGNSDQFMYDFKDRIGKKIDKHASEIPPTTEATGRRGGPVALSYDIPVGDHDGFFNAYTAALHDAFLDIVIEYPKLITLIEEAFEESLEIYE</sequence>
<dbReference type="Pfam" id="PF14281">
    <property type="entry name" value="PDDEXK_4"/>
    <property type="match status" value="1"/>
</dbReference>
<evidence type="ECO:0000313" key="1">
    <source>
        <dbReference type="EMBL" id="MFC6752944.1"/>
    </source>
</evidence>
<reference evidence="1 2" key="1">
    <citation type="journal article" date="2019" name="Int. J. Syst. Evol. Microbiol.">
        <title>The Global Catalogue of Microorganisms (GCM) 10K type strain sequencing project: providing services to taxonomists for standard genome sequencing and annotation.</title>
        <authorList>
            <consortium name="The Broad Institute Genomics Platform"/>
            <consortium name="The Broad Institute Genome Sequencing Center for Infectious Disease"/>
            <person name="Wu L."/>
            <person name="Ma J."/>
        </authorList>
    </citation>
    <scope>NUCLEOTIDE SEQUENCE [LARGE SCALE GENOMIC DNA]</scope>
    <source>
        <strain evidence="1 2">CGMCC 1.3239</strain>
    </source>
</reference>
<proteinExistence type="predicted"/>
<dbReference type="InterPro" id="IPR029470">
    <property type="entry name" value="PDDEXK_4"/>
</dbReference>
<protein>
    <submittedName>
        <fullName evidence="1">PD-(D/E)XK nuclease family protein</fullName>
    </submittedName>
</protein>
<accession>A0ABD5S8V4</accession>
<dbReference type="Proteomes" id="UP001596442">
    <property type="component" value="Unassembled WGS sequence"/>
</dbReference>
<gene>
    <name evidence="1" type="ORF">ACFQEU_05610</name>
</gene>
<organism evidence="1 2">
    <name type="scientific">Halorubrum tibetense</name>
    <dbReference type="NCBI Taxonomy" id="175631"/>
    <lineage>
        <taxon>Archaea</taxon>
        <taxon>Methanobacteriati</taxon>
        <taxon>Methanobacteriota</taxon>
        <taxon>Stenosarchaea group</taxon>
        <taxon>Halobacteria</taxon>
        <taxon>Halobacteriales</taxon>
        <taxon>Haloferacaceae</taxon>
        <taxon>Halorubrum</taxon>
    </lineage>
</organism>
<dbReference type="AlphaFoldDB" id="A0ABD5S8V4"/>
<comment type="caution">
    <text evidence="1">The sequence shown here is derived from an EMBL/GenBank/DDBJ whole genome shotgun (WGS) entry which is preliminary data.</text>
</comment>